<protein>
    <submittedName>
        <fullName evidence="3">PRA1 family protein</fullName>
    </submittedName>
</protein>
<reference evidence="3" key="1">
    <citation type="submission" date="2016-11" db="UniProtKB">
        <authorList>
            <consortium name="WormBaseParasite"/>
        </authorList>
    </citation>
    <scope>IDENTIFICATION</scope>
</reference>
<sequence length="211" mass="23691">MKCEEARDVLLRPLRFPDQNSLDCDVFYAAPTFEIPSCCFCPRHSHLLPSCRSLQQISVMFGNQFASPARNFLEHASFSASKLGSPIGNSTEISPALRQRANNLAAQNIPPPRLDQNNDNPMSVSARRLAAPSMLSTSSRSYHNVLRDWVYGIVHQRRNYAMVGNTLASAIIFTALNFFLKFSIWSPLTSVTDAVLSLFTLTWTQFFPCLR</sequence>
<dbReference type="WBParaSite" id="L893_g16800.t1">
    <property type="protein sequence ID" value="L893_g16800.t1"/>
    <property type="gene ID" value="L893_g16800"/>
</dbReference>
<dbReference type="AlphaFoldDB" id="A0A1I7YJN9"/>
<keyword evidence="2" id="KW-1185">Reference proteome</keyword>
<evidence type="ECO:0000313" key="2">
    <source>
        <dbReference type="Proteomes" id="UP000095287"/>
    </source>
</evidence>
<keyword evidence="1" id="KW-0812">Transmembrane</keyword>
<accession>A0A1I7YJN9</accession>
<organism evidence="2 3">
    <name type="scientific">Steinernema glaseri</name>
    <dbReference type="NCBI Taxonomy" id="37863"/>
    <lineage>
        <taxon>Eukaryota</taxon>
        <taxon>Metazoa</taxon>
        <taxon>Ecdysozoa</taxon>
        <taxon>Nematoda</taxon>
        <taxon>Chromadorea</taxon>
        <taxon>Rhabditida</taxon>
        <taxon>Tylenchina</taxon>
        <taxon>Panagrolaimomorpha</taxon>
        <taxon>Strongyloidoidea</taxon>
        <taxon>Steinernematidae</taxon>
        <taxon>Steinernema</taxon>
    </lineage>
</organism>
<dbReference type="Proteomes" id="UP000095287">
    <property type="component" value="Unplaced"/>
</dbReference>
<keyword evidence="1" id="KW-1133">Transmembrane helix</keyword>
<evidence type="ECO:0000256" key="1">
    <source>
        <dbReference type="SAM" id="Phobius"/>
    </source>
</evidence>
<evidence type="ECO:0000313" key="3">
    <source>
        <dbReference type="WBParaSite" id="L893_g16800.t1"/>
    </source>
</evidence>
<keyword evidence="1" id="KW-0472">Membrane</keyword>
<name>A0A1I7YJN9_9BILA</name>
<proteinExistence type="predicted"/>
<feature type="transmembrane region" description="Helical" evidence="1">
    <location>
        <begin position="160"/>
        <end position="179"/>
    </location>
</feature>